<feature type="signal peptide" evidence="1">
    <location>
        <begin position="1"/>
        <end position="22"/>
    </location>
</feature>
<evidence type="ECO:0000313" key="3">
    <source>
        <dbReference type="Proteomes" id="UP000574390"/>
    </source>
</evidence>
<evidence type="ECO:0000313" key="2">
    <source>
        <dbReference type="EMBL" id="KAF4730252.1"/>
    </source>
</evidence>
<comment type="caution">
    <text evidence="2">The sequence shown here is derived from an EMBL/GenBank/DDBJ whole genome shotgun (WGS) entry which is preliminary data.</text>
</comment>
<reference evidence="2 3" key="1">
    <citation type="submission" date="2020-04" db="EMBL/GenBank/DDBJ databases">
        <title>Perkinsus olseni comparative genomics.</title>
        <authorList>
            <person name="Bogema D.R."/>
        </authorList>
    </citation>
    <scope>NUCLEOTIDE SEQUENCE [LARGE SCALE GENOMIC DNA]</scope>
    <source>
        <strain evidence="2">ATCC PRA-205</strain>
    </source>
</reference>
<sequence>MLSPPYLLVSTIGLTALSVVDSTPSALCGAPRALINSVDEQLAGWEGQLDAYVYGNENCTQILEFLYASRLSAWEQVKAVRERVTGLLNTSNNDNATEGSDGEDMASIEEELLNGASAVSSYLAAHAHFTTAVAANHGDRCFNRAIQVTQAIGIGRLASLGDSELRTLWLLAQSTTRPEFRASAFNYIHKAEQYLALAIRSLESALSSWELPVEPIDVAPFMDAVVTDHARDYRHEKLCLRALMELLLQVDDSVMEAITRGAVSFEPAIVHEAVDLPYGPFDWGLVMNVLSLVSENSSSRADELSSLLRNIGAKIRKGVVLFAWKDLVNYADIEEVGARFIDAKIDSVASLRLEGLIRRVNEGSPGLPSIGV</sequence>
<dbReference type="Proteomes" id="UP000574390">
    <property type="component" value="Unassembled WGS sequence"/>
</dbReference>
<accession>A0A7J6SCH2</accession>
<feature type="chain" id="PRO_5029637835" evidence="1">
    <location>
        <begin position="23"/>
        <end position="372"/>
    </location>
</feature>
<dbReference type="AlphaFoldDB" id="A0A7J6SCH2"/>
<evidence type="ECO:0000256" key="1">
    <source>
        <dbReference type="SAM" id="SignalP"/>
    </source>
</evidence>
<gene>
    <name evidence="2" type="ORF">FOZ62_005910</name>
</gene>
<proteinExistence type="predicted"/>
<keyword evidence="1" id="KW-0732">Signal</keyword>
<organism evidence="2 3">
    <name type="scientific">Perkinsus olseni</name>
    <name type="common">Perkinsus atlanticus</name>
    <dbReference type="NCBI Taxonomy" id="32597"/>
    <lineage>
        <taxon>Eukaryota</taxon>
        <taxon>Sar</taxon>
        <taxon>Alveolata</taxon>
        <taxon>Perkinsozoa</taxon>
        <taxon>Perkinsea</taxon>
        <taxon>Perkinsida</taxon>
        <taxon>Perkinsidae</taxon>
        <taxon>Perkinsus</taxon>
    </lineage>
</organism>
<feature type="non-terminal residue" evidence="2">
    <location>
        <position position="1"/>
    </location>
</feature>
<dbReference type="EMBL" id="JABANM010015932">
    <property type="protein sequence ID" value="KAF4730252.1"/>
    <property type="molecule type" value="Genomic_DNA"/>
</dbReference>
<protein>
    <submittedName>
        <fullName evidence="2">Uncharacterized protein</fullName>
    </submittedName>
</protein>
<name>A0A7J6SCH2_PEROL</name>